<dbReference type="Proteomes" id="UP000017837">
    <property type="component" value="Unassembled WGS sequence"/>
</dbReference>
<gene>
    <name evidence="4" type="ORF">ABENE_03135</name>
</gene>
<feature type="domain" description="EAL" evidence="2">
    <location>
        <begin position="401"/>
        <end position="651"/>
    </location>
</feature>
<dbReference type="NCBIfam" id="TIGR00254">
    <property type="entry name" value="GGDEF"/>
    <property type="match status" value="1"/>
</dbReference>
<keyword evidence="1" id="KW-1133">Transmembrane helix</keyword>
<feature type="transmembrane region" description="Helical" evidence="1">
    <location>
        <begin position="43"/>
        <end position="62"/>
    </location>
</feature>
<dbReference type="InterPro" id="IPR001633">
    <property type="entry name" value="EAL_dom"/>
</dbReference>
<dbReference type="CDD" id="cd01948">
    <property type="entry name" value="EAL"/>
    <property type="match status" value="1"/>
</dbReference>
<comment type="caution">
    <text evidence="4">The sequence shown here is derived from an EMBL/GenBank/DDBJ whole genome shotgun (WGS) entry which is preliminary data.</text>
</comment>
<evidence type="ECO:0008006" key="6">
    <source>
        <dbReference type="Google" id="ProtNLM"/>
    </source>
</evidence>
<evidence type="ECO:0000259" key="3">
    <source>
        <dbReference type="PROSITE" id="PS50887"/>
    </source>
</evidence>
<evidence type="ECO:0000259" key="2">
    <source>
        <dbReference type="PROSITE" id="PS50883"/>
    </source>
</evidence>
<feature type="transmembrane region" description="Helical" evidence="1">
    <location>
        <begin position="133"/>
        <end position="153"/>
    </location>
</feature>
<dbReference type="Gene3D" id="3.20.20.450">
    <property type="entry name" value="EAL domain"/>
    <property type="match status" value="1"/>
</dbReference>
<dbReference type="InterPro" id="IPR029787">
    <property type="entry name" value="Nucleotide_cyclase"/>
</dbReference>
<dbReference type="PATRIC" id="fig|1121022.4.peg.622"/>
<dbReference type="PROSITE" id="PS50887">
    <property type="entry name" value="GGDEF"/>
    <property type="match status" value="1"/>
</dbReference>
<feature type="transmembrane region" description="Helical" evidence="1">
    <location>
        <begin position="68"/>
        <end position="87"/>
    </location>
</feature>
<evidence type="ECO:0000313" key="4">
    <source>
        <dbReference type="EMBL" id="ESQ94098.1"/>
    </source>
</evidence>
<dbReference type="CDD" id="cd01949">
    <property type="entry name" value="GGDEF"/>
    <property type="match status" value="1"/>
</dbReference>
<dbReference type="PANTHER" id="PTHR44757:SF2">
    <property type="entry name" value="BIOFILM ARCHITECTURE MAINTENANCE PROTEIN MBAA"/>
    <property type="match status" value="1"/>
</dbReference>
<dbReference type="SUPFAM" id="SSF55073">
    <property type="entry name" value="Nucleotide cyclase"/>
    <property type="match status" value="1"/>
</dbReference>
<keyword evidence="1" id="KW-0812">Transmembrane</keyword>
<dbReference type="PANTHER" id="PTHR44757">
    <property type="entry name" value="DIGUANYLATE CYCLASE DGCP"/>
    <property type="match status" value="1"/>
</dbReference>
<keyword evidence="1" id="KW-0472">Membrane</keyword>
<feature type="transmembrane region" description="Helical" evidence="1">
    <location>
        <begin position="108"/>
        <end position="127"/>
    </location>
</feature>
<dbReference type="InterPro" id="IPR052155">
    <property type="entry name" value="Biofilm_reg_signaling"/>
</dbReference>
<accession>V4RSF5</accession>
<dbReference type="Gene3D" id="3.30.70.270">
    <property type="match status" value="1"/>
</dbReference>
<dbReference type="InterPro" id="IPR035919">
    <property type="entry name" value="EAL_sf"/>
</dbReference>
<protein>
    <recommendedName>
        <fullName evidence="6">Histidine kinase</fullName>
    </recommendedName>
</protein>
<dbReference type="PROSITE" id="PS50883">
    <property type="entry name" value="EAL"/>
    <property type="match status" value="1"/>
</dbReference>
<dbReference type="Pfam" id="PF00990">
    <property type="entry name" value="GGDEF"/>
    <property type="match status" value="1"/>
</dbReference>
<dbReference type="Pfam" id="PF00563">
    <property type="entry name" value="EAL"/>
    <property type="match status" value="1"/>
</dbReference>
<reference evidence="4 5" key="1">
    <citation type="journal article" date="2014" name="Nature">
        <title>Sequential evolution of bacterial morphology by co-option of a developmental regulator.</title>
        <authorList>
            <person name="Jiang C."/>
            <person name="Brown P.J."/>
            <person name="Ducret A."/>
            <person name="Brun Y.V."/>
        </authorList>
    </citation>
    <scope>NUCLEOTIDE SEQUENCE [LARGE SCALE GENOMIC DNA]</scope>
    <source>
        <strain evidence="4 5">DSM 16100</strain>
    </source>
</reference>
<dbReference type="SMART" id="SM00052">
    <property type="entry name" value="EAL"/>
    <property type="match status" value="1"/>
</dbReference>
<proteinExistence type="predicted"/>
<dbReference type="SMART" id="SM00267">
    <property type="entry name" value="GGDEF"/>
    <property type="match status" value="1"/>
</dbReference>
<dbReference type="InterPro" id="IPR043128">
    <property type="entry name" value="Rev_trsase/Diguanyl_cyclase"/>
</dbReference>
<dbReference type="SUPFAM" id="SSF141868">
    <property type="entry name" value="EAL domain-like"/>
    <property type="match status" value="1"/>
</dbReference>
<dbReference type="AlphaFoldDB" id="V4RSF5"/>
<evidence type="ECO:0000313" key="5">
    <source>
        <dbReference type="Proteomes" id="UP000017837"/>
    </source>
</evidence>
<dbReference type="RefSeq" id="WP_018081407.1">
    <property type="nucleotide sequence ID" value="NZ_AQWM01000005.1"/>
</dbReference>
<dbReference type="InterPro" id="IPR000160">
    <property type="entry name" value="GGDEF_dom"/>
</dbReference>
<dbReference type="eggNOG" id="COG5001">
    <property type="taxonomic scope" value="Bacteria"/>
</dbReference>
<sequence>MKISSLKIGHLKSAATALFALFRVPTDNMELARAQYSAFTKQIPLLYVLLSINTIAVAFTYAPLAPPWLGIYIPAMLCVLCVARLIHWARQSRTELDDDNVLHQLRRTNKLAIIIAAGFTAWALSLYDYGDAYAHAHVSFYMAVTVIGCIFCLMHLRSAAISVTLVVNIPYITFFLMQPQISLKAMALNLTFVCAAMITVLMIYSRDFARLVASRGETHRLSDENFRIANLDSLTQLANRRLFFAELERQYASALIDGRGFAIGIIDLDGFKPINDTYGHTTGDRVLVEAAQRIRQACADDLILARLGGDEFGFIASRNPAPEDLQALSDSITGLLRLPFSIGSSSVQLGCSIGVAFYPQSADTPDVLFERADYALYHAKRHHRGDMVVFSEEHEEEIRSHGIIERTLQNADLDAELSMIYQPIVDTTTGETIAFEALARWHSPTLGFVGPDQFIPVAERAGLIRRVTRTLLKKALAALKTWPADMRMSFNLSAHDLSDSESVVQIIALINRSGINPKRLDFEITETSVSHDFVQARAAVTTFKALGVGISLDDFGTGYSSLSHVHSLPLDKIKVDRSFVTDINTNPVSLKIVKSLTALCADMDLECIIEGVETEAQLATLMELGCRRVQGYYFARPMPECDVLPYLDLATAKRA</sequence>
<name>V4RSF5_9CAUL</name>
<organism evidence="4 5">
    <name type="scientific">Asticcacaulis benevestitus DSM 16100 = ATCC BAA-896</name>
    <dbReference type="NCBI Taxonomy" id="1121022"/>
    <lineage>
        <taxon>Bacteria</taxon>
        <taxon>Pseudomonadati</taxon>
        <taxon>Pseudomonadota</taxon>
        <taxon>Alphaproteobacteria</taxon>
        <taxon>Caulobacterales</taxon>
        <taxon>Caulobacteraceae</taxon>
        <taxon>Asticcacaulis</taxon>
    </lineage>
</organism>
<keyword evidence="5" id="KW-1185">Reference proteome</keyword>
<evidence type="ECO:0000256" key="1">
    <source>
        <dbReference type="SAM" id="Phobius"/>
    </source>
</evidence>
<feature type="domain" description="GGDEF" evidence="3">
    <location>
        <begin position="259"/>
        <end position="392"/>
    </location>
</feature>
<dbReference type="STRING" id="1121022.GCA_000376105_01740"/>
<dbReference type="EMBL" id="AWGB01000005">
    <property type="protein sequence ID" value="ESQ94098.1"/>
    <property type="molecule type" value="Genomic_DNA"/>
</dbReference>
<feature type="transmembrane region" description="Helical" evidence="1">
    <location>
        <begin position="183"/>
        <end position="204"/>
    </location>
</feature>